<dbReference type="AlphaFoldDB" id="A0A5J4ZX80"/>
<protein>
    <submittedName>
        <fullName evidence="1">Uncharacterized protein</fullName>
    </submittedName>
</protein>
<name>A0A5J4ZX80_9ASTE</name>
<evidence type="ECO:0000313" key="2">
    <source>
        <dbReference type="Proteomes" id="UP000325577"/>
    </source>
</evidence>
<dbReference type="EMBL" id="CM018047">
    <property type="protein sequence ID" value="KAA8522679.1"/>
    <property type="molecule type" value="Genomic_DNA"/>
</dbReference>
<proteinExistence type="predicted"/>
<dbReference type="Proteomes" id="UP000325577">
    <property type="component" value="Linkage Group LG4"/>
</dbReference>
<keyword evidence="2" id="KW-1185">Reference proteome</keyword>
<sequence>MRLLEFLTARYAQICSIYFKTQLGPRYALNEVHHNSYERESYLERWRSQLTSFDGDHYHRSHIQRRHRPWRRFSNQHRHVRCE</sequence>
<evidence type="ECO:0000313" key="1">
    <source>
        <dbReference type="EMBL" id="KAA8522679.1"/>
    </source>
</evidence>
<gene>
    <name evidence="1" type="ORF">F0562_009159</name>
</gene>
<reference evidence="1 2" key="1">
    <citation type="submission" date="2019-09" db="EMBL/GenBank/DDBJ databases">
        <title>A chromosome-level genome assembly of the Chinese tupelo Nyssa sinensis.</title>
        <authorList>
            <person name="Yang X."/>
            <person name="Kang M."/>
            <person name="Yang Y."/>
            <person name="Xiong H."/>
            <person name="Wang M."/>
            <person name="Zhang Z."/>
            <person name="Wang Z."/>
            <person name="Wu H."/>
            <person name="Ma T."/>
            <person name="Liu J."/>
            <person name="Xi Z."/>
        </authorList>
    </citation>
    <scope>NUCLEOTIDE SEQUENCE [LARGE SCALE GENOMIC DNA]</scope>
    <source>
        <strain evidence="1">J267</strain>
        <tissue evidence="1">Leaf</tissue>
    </source>
</reference>
<accession>A0A5J4ZX80</accession>
<organism evidence="1 2">
    <name type="scientific">Nyssa sinensis</name>
    <dbReference type="NCBI Taxonomy" id="561372"/>
    <lineage>
        <taxon>Eukaryota</taxon>
        <taxon>Viridiplantae</taxon>
        <taxon>Streptophyta</taxon>
        <taxon>Embryophyta</taxon>
        <taxon>Tracheophyta</taxon>
        <taxon>Spermatophyta</taxon>
        <taxon>Magnoliopsida</taxon>
        <taxon>eudicotyledons</taxon>
        <taxon>Gunneridae</taxon>
        <taxon>Pentapetalae</taxon>
        <taxon>asterids</taxon>
        <taxon>Cornales</taxon>
        <taxon>Nyssaceae</taxon>
        <taxon>Nyssa</taxon>
    </lineage>
</organism>